<evidence type="ECO:0000313" key="4">
    <source>
        <dbReference type="EMBL" id="MBP3952366.1"/>
    </source>
</evidence>
<dbReference type="GO" id="GO:0030435">
    <property type="term" value="P:sporulation resulting in formation of a cellular spore"/>
    <property type="evidence" value="ECO:0007669"/>
    <property type="project" value="UniProtKB-KW"/>
</dbReference>
<protein>
    <recommendedName>
        <fullName evidence="2">Small, acid-soluble spore protein K</fullName>
        <shortName evidence="2">SASP K</shortName>
    </recommendedName>
</protein>
<comment type="caution">
    <text evidence="4">The sequence shown here is derived from an EMBL/GenBank/DDBJ whole genome shotgun (WGS) entry which is preliminary data.</text>
</comment>
<sequence>MRNKAKGFPNHIKFQGNSPKDHNKHESLRADGTINTHPRERMRNSDGDTNS</sequence>
<dbReference type="InterPro" id="IPR012611">
    <property type="entry name" value="SASP_SspK"/>
</dbReference>
<proteinExistence type="evidence at transcript level"/>
<feature type="region of interest" description="Disordered" evidence="3">
    <location>
        <begin position="1"/>
        <end position="51"/>
    </location>
</feature>
<dbReference type="GO" id="GO:0042601">
    <property type="term" value="C:endospore-forming forespore"/>
    <property type="evidence" value="ECO:0007669"/>
    <property type="project" value="InterPro"/>
</dbReference>
<evidence type="ECO:0000256" key="3">
    <source>
        <dbReference type="SAM" id="MobiDB-lite"/>
    </source>
</evidence>
<dbReference type="EMBL" id="JAGKSQ010000006">
    <property type="protein sequence ID" value="MBP3952366.1"/>
    <property type="molecule type" value="Genomic_DNA"/>
</dbReference>
<gene>
    <name evidence="2" type="primary">sspK</name>
    <name evidence="4" type="ORF">J7W16_14680</name>
</gene>
<comment type="induction">
    <text evidence="2">Expressed only in the forespore compartment of sporulating cells.</text>
</comment>
<dbReference type="Proteomes" id="UP000678228">
    <property type="component" value="Unassembled WGS sequence"/>
</dbReference>
<reference evidence="4" key="1">
    <citation type="submission" date="2021-03" db="EMBL/GenBank/DDBJ databases">
        <title>Bacillus suaedae sp. nov., isolated from Suaeda aralocaspica.</title>
        <authorList>
            <person name="Lei R.F.R."/>
        </authorList>
    </citation>
    <scope>NUCLEOTIDE SEQUENCE</scope>
    <source>
        <strain evidence="4">YZJH907-2</strain>
    </source>
</reference>
<dbReference type="HAMAP" id="MF_01504">
    <property type="entry name" value="SspK"/>
    <property type="match status" value="1"/>
</dbReference>
<dbReference type="Pfam" id="PF08176">
    <property type="entry name" value="SspK"/>
    <property type="match status" value="1"/>
</dbReference>
<organism evidence="4 5">
    <name type="scientific">Halalkalibacter suaedae</name>
    <dbReference type="NCBI Taxonomy" id="2822140"/>
    <lineage>
        <taxon>Bacteria</taxon>
        <taxon>Bacillati</taxon>
        <taxon>Bacillota</taxon>
        <taxon>Bacilli</taxon>
        <taxon>Bacillales</taxon>
        <taxon>Bacillaceae</taxon>
        <taxon>Halalkalibacter</taxon>
    </lineage>
</organism>
<keyword evidence="1 2" id="KW-0749">Sporulation</keyword>
<dbReference type="AlphaFoldDB" id="A0A940WU68"/>
<dbReference type="GO" id="GO:0030436">
    <property type="term" value="P:asexual sporulation"/>
    <property type="evidence" value="ECO:0007669"/>
    <property type="project" value="UniProtKB-UniRule"/>
</dbReference>
<evidence type="ECO:0000256" key="1">
    <source>
        <dbReference type="ARBA" id="ARBA00022969"/>
    </source>
</evidence>
<evidence type="ECO:0000256" key="2">
    <source>
        <dbReference type="HAMAP-Rule" id="MF_01504"/>
    </source>
</evidence>
<keyword evidence="5" id="KW-1185">Reference proteome</keyword>
<feature type="compositionally biased region" description="Basic and acidic residues" evidence="3">
    <location>
        <begin position="19"/>
        <end position="29"/>
    </location>
</feature>
<feature type="compositionally biased region" description="Basic and acidic residues" evidence="3">
    <location>
        <begin position="37"/>
        <end position="51"/>
    </location>
</feature>
<accession>A0A940WU68</accession>
<evidence type="ECO:0000313" key="5">
    <source>
        <dbReference type="Proteomes" id="UP000678228"/>
    </source>
</evidence>
<name>A0A940WU68_9BACI</name>
<comment type="similarity">
    <text evidence="2">Belongs to the SspK family.</text>
</comment>
<comment type="subcellular location">
    <subcellularLocation>
        <location evidence="2">Spore core</location>
    </subcellularLocation>
</comment>